<evidence type="ECO:0000313" key="9">
    <source>
        <dbReference type="EMBL" id="MDO2409124.1"/>
    </source>
</evidence>
<dbReference type="RefSeq" id="WP_302243950.1">
    <property type="nucleotide sequence ID" value="NZ_JAULJQ010000003.1"/>
</dbReference>
<keyword evidence="7 9" id="KW-0012">Acyltransferase</keyword>
<accession>A0ABT8T615</accession>
<evidence type="ECO:0000256" key="7">
    <source>
        <dbReference type="PIRNR" id="PIRNR016636"/>
    </source>
</evidence>
<keyword evidence="6 7" id="KW-0472">Membrane</keyword>
<keyword evidence="10" id="KW-1185">Reference proteome</keyword>
<dbReference type="Pfam" id="PF03062">
    <property type="entry name" value="MBOAT"/>
    <property type="match status" value="1"/>
</dbReference>
<gene>
    <name evidence="9" type="ORF">Q2362_03295</name>
</gene>
<feature type="transmembrane region" description="Helical" evidence="8">
    <location>
        <begin position="182"/>
        <end position="199"/>
    </location>
</feature>
<sequence length="463" mass="53336">MSFTNNLVFLLILIFFALFYTVFNEKLFSFNIKYPRAKDYFIALYSALFYALWYPPAIALLIYYAVISAFAKVLCGDKKSKVKLWIFILLSLTPLLFFKYFDYFLGVFGLDDYILGLVLPLGLSFYAFSVIGYFVDLYQDRTKPFENFLECLLFVAFWPHLASGPILRAKQIFANILEPQKLTLHYFTLAMILISSGLVKKLLIADNIGAYVNWNIDFGIGNMSTLEAWATILGFSAQIYADFSGYSDMAIGFALLMGFRLKANFNYPYLACSLTEFWHRWHISLSTWFRDYLYIPLGGSRVGKSKSCFNLFIVFVLSGVWHGAGLGFAVWGALHGIVIIFEKLFFKSYMRVPRIFRWLITMIVVAVAWAFFRLDFSLACELVAKMFGFLSKDFNTLSPYYVFVIFALLSFVVLDHIFRFYKVDDEGNVVINKSFASVFVLAVLLYFALNFSGSPLPFIYFDF</sequence>
<reference evidence="9 10" key="1">
    <citation type="submission" date="2023-06" db="EMBL/GenBank/DDBJ databases">
        <title>Campylobacter magnum sp. nov., isolated from cecal contents of domestic pigs (Sus scrofa domesticus).</title>
        <authorList>
            <person name="Papic B."/>
            <person name="Gruntar I."/>
        </authorList>
    </citation>
    <scope>NUCLEOTIDE SEQUENCE [LARGE SCALE GENOMIC DNA]</scope>
    <source>
        <strain evidence="10">34484-21</strain>
    </source>
</reference>
<dbReference type="EC" id="2.3.-.-" evidence="9"/>
<dbReference type="InterPro" id="IPR028362">
    <property type="entry name" value="AlgI"/>
</dbReference>
<feature type="transmembrane region" description="Helical" evidence="8">
    <location>
        <begin position="40"/>
        <end position="70"/>
    </location>
</feature>
<comment type="caution">
    <text evidence="9">The sequence shown here is derived from an EMBL/GenBank/DDBJ whole genome shotgun (WGS) entry which is preliminary data.</text>
</comment>
<evidence type="ECO:0000256" key="2">
    <source>
        <dbReference type="ARBA" id="ARBA00010323"/>
    </source>
</evidence>
<feature type="transmembrane region" description="Helical" evidence="8">
    <location>
        <begin position="399"/>
        <end position="418"/>
    </location>
</feature>
<evidence type="ECO:0000256" key="1">
    <source>
        <dbReference type="ARBA" id="ARBA00004651"/>
    </source>
</evidence>
<dbReference type="EMBL" id="JAULJQ010000003">
    <property type="protein sequence ID" value="MDO2409124.1"/>
    <property type="molecule type" value="Genomic_DNA"/>
</dbReference>
<comment type="subcellular location">
    <subcellularLocation>
        <location evidence="1">Cell membrane</location>
        <topology evidence="1">Multi-pass membrane protein</topology>
    </subcellularLocation>
</comment>
<feature type="transmembrane region" description="Helical" evidence="8">
    <location>
        <begin position="147"/>
        <end position="167"/>
    </location>
</feature>
<evidence type="ECO:0000256" key="6">
    <source>
        <dbReference type="ARBA" id="ARBA00023136"/>
    </source>
</evidence>
<dbReference type="PIRSF" id="PIRSF016636">
    <property type="entry name" value="AlgI_DltB"/>
    <property type="match status" value="1"/>
</dbReference>
<dbReference type="PANTHER" id="PTHR13285">
    <property type="entry name" value="ACYLTRANSFERASE"/>
    <property type="match status" value="1"/>
</dbReference>
<proteinExistence type="inferred from homology"/>
<comment type="similarity">
    <text evidence="2 7">Belongs to the membrane-bound acyltransferase family.</text>
</comment>
<evidence type="ECO:0000256" key="4">
    <source>
        <dbReference type="ARBA" id="ARBA00022692"/>
    </source>
</evidence>
<feature type="transmembrane region" description="Helical" evidence="8">
    <location>
        <begin position="358"/>
        <end position="379"/>
    </location>
</feature>
<dbReference type="PIRSF" id="PIRSF500217">
    <property type="entry name" value="AlgI"/>
    <property type="match status" value="1"/>
</dbReference>
<keyword evidence="5 8" id="KW-1133">Transmembrane helix</keyword>
<feature type="transmembrane region" description="Helical" evidence="8">
    <location>
        <begin position="113"/>
        <end position="135"/>
    </location>
</feature>
<dbReference type="InterPro" id="IPR024194">
    <property type="entry name" value="Ac/AlaTfrase_AlgI/DltB"/>
</dbReference>
<dbReference type="InterPro" id="IPR051085">
    <property type="entry name" value="MB_O-acyltransferase"/>
</dbReference>
<name>A0ABT8T615_9BACT</name>
<evidence type="ECO:0000256" key="3">
    <source>
        <dbReference type="ARBA" id="ARBA00022475"/>
    </source>
</evidence>
<dbReference type="InterPro" id="IPR004299">
    <property type="entry name" value="MBOAT_fam"/>
</dbReference>
<dbReference type="PANTHER" id="PTHR13285:SF18">
    <property type="entry name" value="PROTEIN-CYSTEINE N-PALMITOYLTRANSFERASE RASP"/>
    <property type="match status" value="1"/>
</dbReference>
<evidence type="ECO:0000256" key="5">
    <source>
        <dbReference type="ARBA" id="ARBA00022989"/>
    </source>
</evidence>
<protein>
    <submittedName>
        <fullName evidence="9">MBOAT family O-acyltransferase</fullName>
        <ecNumber evidence="9">2.3.-.-</ecNumber>
    </submittedName>
</protein>
<organism evidence="9 10">
    <name type="scientific">Campylobacter magnus</name>
    <dbReference type="NCBI Taxonomy" id="3026462"/>
    <lineage>
        <taxon>Bacteria</taxon>
        <taxon>Pseudomonadati</taxon>
        <taxon>Campylobacterota</taxon>
        <taxon>Epsilonproteobacteria</taxon>
        <taxon>Campylobacterales</taxon>
        <taxon>Campylobacteraceae</taxon>
        <taxon>Campylobacter</taxon>
    </lineage>
</organism>
<feature type="transmembrane region" description="Helical" evidence="8">
    <location>
        <begin position="307"/>
        <end position="324"/>
    </location>
</feature>
<dbReference type="GO" id="GO:0016746">
    <property type="term" value="F:acyltransferase activity"/>
    <property type="evidence" value="ECO:0007669"/>
    <property type="project" value="UniProtKB-KW"/>
</dbReference>
<keyword evidence="3 7" id="KW-1003">Cell membrane</keyword>
<keyword evidence="7 9" id="KW-0808">Transferase</keyword>
<evidence type="ECO:0000256" key="8">
    <source>
        <dbReference type="SAM" id="Phobius"/>
    </source>
</evidence>
<dbReference type="Proteomes" id="UP001171111">
    <property type="component" value="Unassembled WGS sequence"/>
</dbReference>
<keyword evidence="4 8" id="KW-0812">Transmembrane</keyword>
<evidence type="ECO:0000313" key="10">
    <source>
        <dbReference type="Proteomes" id="UP001171111"/>
    </source>
</evidence>
<feature type="transmembrane region" description="Helical" evidence="8">
    <location>
        <begin position="82"/>
        <end position="101"/>
    </location>
</feature>